<name>A0A831ST83_PROAE</name>
<evidence type="ECO:0000259" key="1">
    <source>
        <dbReference type="Pfam" id="PF12968"/>
    </source>
</evidence>
<dbReference type="Proteomes" id="UP000886335">
    <property type="component" value="Unassembled WGS sequence"/>
</dbReference>
<accession>A0A831ST83</accession>
<sequence length="175" mass="19546">MKPLKEVAHSYMALGEAQKRLEDREYSLAAEAAVKAMKISSGMPPGETFDHDGFDALCYAVLASAQAGQGLYDDCLVSADRALRYFQSRGELQQEEGKQWISVMFSRGVSLHELGRKKDALQALETAGEMIAERKGELPGRERMLEEIERRVSGLGEDSSSSRTSGYKAWWEFWS</sequence>
<gene>
    <name evidence="2" type="ORF">ENN50_08510</name>
</gene>
<dbReference type="AlphaFoldDB" id="A0A831ST83"/>
<dbReference type="EMBL" id="DSBW01000184">
    <property type="protein sequence ID" value="HED31698.1"/>
    <property type="molecule type" value="Genomic_DNA"/>
</dbReference>
<dbReference type="SUPFAM" id="SSF48452">
    <property type="entry name" value="TPR-like"/>
    <property type="match status" value="1"/>
</dbReference>
<dbReference type="Gene3D" id="1.25.40.10">
    <property type="entry name" value="Tetratricopeptide repeat domain"/>
    <property type="match status" value="1"/>
</dbReference>
<protein>
    <submittedName>
        <fullName evidence="2">DUF3856 domain-containing protein</fullName>
    </submittedName>
</protein>
<dbReference type="Pfam" id="PF12968">
    <property type="entry name" value="DUF3856"/>
    <property type="match status" value="1"/>
</dbReference>
<organism evidence="2">
    <name type="scientific">Prosthecochloris aestuarii</name>
    <dbReference type="NCBI Taxonomy" id="1102"/>
    <lineage>
        <taxon>Bacteria</taxon>
        <taxon>Pseudomonadati</taxon>
        <taxon>Chlorobiota</taxon>
        <taxon>Chlorobiia</taxon>
        <taxon>Chlorobiales</taxon>
        <taxon>Chlorobiaceae</taxon>
        <taxon>Prosthecochloris</taxon>
    </lineage>
</organism>
<proteinExistence type="predicted"/>
<dbReference type="InterPro" id="IPR024552">
    <property type="entry name" value="DUF3856"/>
</dbReference>
<reference evidence="2" key="1">
    <citation type="journal article" date="2020" name="mSystems">
        <title>Genome- and Community-Level Interaction Insights into Carbon Utilization and Element Cycling Functions of Hydrothermarchaeota in Hydrothermal Sediment.</title>
        <authorList>
            <person name="Zhou Z."/>
            <person name="Liu Y."/>
            <person name="Xu W."/>
            <person name="Pan J."/>
            <person name="Luo Z.H."/>
            <person name="Li M."/>
        </authorList>
    </citation>
    <scope>NUCLEOTIDE SEQUENCE [LARGE SCALE GENOMIC DNA]</scope>
    <source>
        <strain evidence="2">SpSt-1181</strain>
    </source>
</reference>
<feature type="domain" description="DUF3856" evidence="1">
    <location>
        <begin position="2"/>
        <end position="144"/>
    </location>
</feature>
<comment type="caution">
    <text evidence="2">The sequence shown here is derived from an EMBL/GenBank/DDBJ whole genome shotgun (WGS) entry which is preliminary data.</text>
</comment>
<dbReference type="InterPro" id="IPR011990">
    <property type="entry name" value="TPR-like_helical_dom_sf"/>
</dbReference>
<evidence type="ECO:0000313" key="2">
    <source>
        <dbReference type="EMBL" id="HED31698.1"/>
    </source>
</evidence>